<feature type="transmembrane region" description="Helical" evidence="7">
    <location>
        <begin position="398"/>
        <end position="418"/>
    </location>
</feature>
<dbReference type="Gene3D" id="3.30.200.20">
    <property type="entry name" value="Phosphorylase Kinase, domain 1"/>
    <property type="match status" value="1"/>
</dbReference>
<dbReference type="PROSITE" id="PS00108">
    <property type="entry name" value="PROTEIN_KINASE_ST"/>
    <property type="match status" value="1"/>
</dbReference>
<feature type="domain" description="Protein kinase" evidence="8">
    <location>
        <begin position="88"/>
        <end position="380"/>
    </location>
</feature>
<dbReference type="SMART" id="SM00028">
    <property type="entry name" value="TPR"/>
    <property type="match status" value="8"/>
</dbReference>
<dbReference type="CDD" id="cd14014">
    <property type="entry name" value="STKc_PknB_like"/>
    <property type="match status" value="1"/>
</dbReference>
<comment type="caution">
    <text evidence="9">The sequence shown here is derived from an EMBL/GenBank/DDBJ whole genome shotgun (WGS) entry which is preliminary data.</text>
</comment>
<dbReference type="InterPro" id="IPR017441">
    <property type="entry name" value="Protein_kinase_ATP_BS"/>
</dbReference>
<feature type="repeat" description="TPR" evidence="5">
    <location>
        <begin position="779"/>
        <end position="812"/>
    </location>
</feature>
<keyword evidence="3 9" id="KW-0418">Kinase</keyword>
<keyword evidence="7" id="KW-0812">Transmembrane</keyword>
<evidence type="ECO:0000313" key="10">
    <source>
        <dbReference type="Proteomes" id="UP000295293"/>
    </source>
</evidence>
<dbReference type="Gene3D" id="1.25.40.10">
    <property type="entry name" value="Tetratricopeptide repeat domain"/>
    <property type="match status" value="3"/>
</dbReference>
<dbReference type="PANTHER" id="PTHR43289:SF34">
    <property type="entry name" value="SERINE_THREONINE-PROTEIN KINASE YBDM-RELATED"/>
    <property type="match status" value="1"/>
</dbReference>
<dbReference type="InterPro" id="IPR011990">
    <property type="entry name" value="TPR-like_helical_dom_sf"/>
</dbReference>
<evidence type="ECO:0000256" key="3">
    <source>
        <dbReference type="ARBA" id="ARBA00022777"/>
    </source>
</evidence>
<dbReference type="GO" id="GO:0005524">
    <property type="term" value="F:ATP binding"/>
    <property type="evidence" value="ECO:0007669"/>
    <property type="project" value="UniProtKB-UniRule"/>
</dbReference>
<dbReference type="RefSeq" id="WP_133819001.1">
    <property type="nucleotide sequence ID" value="NZ_SNZH01000007.1"/>
</dbReference>
<reference evidence="9 10" key="1">
    <citation type="submission" date="2019-03" db="EMBL/GenBank/DDBJ databases">
        <title>Genomic Encyclopedia of Type Strains, Phase IV (KMG-IV): sequencing the most valuable type-strain genomes for metagenomic binning, comparative biology and taxonomic classification.</title>
        <authorList>
            <person name="Goeker M."/>
        </authorList>
    </citation>
    <scope>NUCLEOTIDE SEQUENCE [LARGE SCALE GENOMIC DNA]</scope>
    <source>
        <strain evidence="9 10">DSM 21667</strain>
    </source>
</reference>
<dbReference type="PANTHER" id="PTHR43289">
    <property type="entry name" value="MITOGEN-ACTIVATED PROTEIN KINASE KINASE KINASE 20-RELATED"/>
    <property type="match status" value="1"/>
</dbReference>
<evidence type="ECO:0000256" key="7">
    <source>
        <dbReference type="SAM" id="Phobius"/>
    </source>
</evidence>
<keyword evidence="7" id="KW-1133">Transmembrane helix</keyword>
<name>A0A4R6YW95_9GAMM</name>
<gene>
    <name evidence="9" type="ORF">DFR29_10789</name>
</gene>
<proteinExistence type="predicted"/>
<dbReference type="InterPro" id="IPR000719">
    <property type="entry name" value="Prot_kinase_dom"/>
</dbReference>
<dbReference type="PROSITE" id="PS50011">
    <property type="entry name" value="PROTEIN_KINASE_DOM"/>
    <property type="match status" value="1"/>
</dbReference>
<dbReference type="SUPFAM" id="SSF56112">
    <property type="entry name" value="Protein kinase-like (PK-like)"/>
    <property type="match status" value="1"/>
</dbReference>
<protein>
    <submittedName>
        <fullName evidence="9">Serine/threonine-protein kinase</fullName>
    </submittedName>
</protein>
<keyword evidence="10" id="KW-1185">Reference proteome</keyword>
<evidence type="ECO:0000256" key="2">
    <source>
        <dbReference type="ARBA" id="ARBA00022741"/>
    </source>
</evidence>
<dbReference type="Proteomes" id="UP000295293">
    <property type="component" value="Unassembled WGS sequence"/>
</dbReference>
<dbReference type="Gene3D" id="1.10.510.10">
    <property type="entry name" value="Transferase(Phosphotransferase) domain 1"/>
    <property type="match status" value="1"/>
</dbReference>
<dbReference type="SUPFAM" id="SSF48452">
    <property type="entry name" value="TPR-like"/>
    <property type="match status" value="3"/>
</dbReference>
<keyword evidence="5" id="KW-0802">TPR repeat</keyword>
<dbReference type="Pfam" id="PF13424">
    <property type="entry name" value="TPR_12"/>
    <property type="match status" value="4"/>
</dbReference>
<dbReference type="GO" id="GO:0004674">
    <property type="term" value="F:protein serine/threonine kinase activity"/>
    <property type="evidence" value="ECO:0007669"/>
    <property type="project" value="TreeGrafter"/>
</dbReference>
<keyword evidence="1" id="KW-0808">Transferase</keyword>
<dbReference type="OrthoDB" id="9783151at2"/>
<evidence type="ECO:0000259" key="8">
    <source>
        <dbReference type="PROSITE" id="PS50011"/>
    </source>
</evidence>
<dbReference type="PROSITE" id="PS50005">
    <property type="entry name" value="TPR"/>
    <property type="match status" value="2"/>
</dbReference>
<feature type="binding site" evidence="6">
    <location>
        <position position="119"/>
    </location>
    <ligand>
        <name>ATP</name>
        <dbReference type="ChEBI" id="CHEBI:30616"/>
    </ligand>
</feature>
<dbReference type="Pfam" id="PF00069">
    <property type="entry name" value="Pkinase"/>
    <property type="match status" value="1"/>
</dbReference>
<evidence type="ECO:0000256" key="1">
    <source>
        <dbReference type="ARBA" id="ARBA00022679"/>
    </source>
</evidence>
<dbReference type="SMART" id="SM00220">
    <property type="entry name" value="S_TKc"/>
    <property type="match status" value="1"/>
</dbReference>
<dbReference type="InterPro" id="IPR008271">
    <property type="entry name" value="Ser/Thr_kinase_AS"/>
</dbReference>
<organism evidence="9 10">
    <name type="scientific">Tahibacter aquaticus</name>
    <dbReference type="NCBI Taxonomy" id="520092"/>
    <lineage>
        <taxon>Bacteria</taxon>
        <taxon>Pseudomonadati</taxon>
        <taxon>Pseudomonadota</taxon>
        <taxon>Gammaproteobacteria</taxon>
        <taxon>Lysobacterales</taxon>
        <taxon>Rhodanobacteraceae</taxon>
        <taxon>Tahibacter</taxon>
    </lineage>
</organism>
<dbReference type="InterPro" id="IPR019734">
    <property type="entry name" value="TPR_rpt"/>
</dbReference>
<keyword evidence="2 6" id="KW-0547">Nucleotide-binding</keyword>
<dbReference type="Pfam" id="PF13374">
    <property type="entry name" value="TPR_10"/>
    <property type="match status" value="1"/>
</dbReference>
<feature type="repeat" description="TPR" evidence="5">
    <location>
        <begin position="489"/>
        <end position="522"/>
    </location>
</feature>
<accession>A0A4R6YW95</accession>
<dbReference type="PROSITE" id="PS00107">
    <property type="entry name" value="PROTEIN_KINASE_ATP"/>
    <property type="match status" value="1"/>
</dbReference>
<sequence>MNRSAAHAAQLNALLEQALDLDAEPRRDFLARLRDEAPGLHAELAELLALAEAPAPWLDPAQLDRRAAWSVLGSQDIGSEAGERIGPWRLLRRIGSGGMGSVFEVSREDGGFAQSAALKLIRADLATPGFFTHFERERQILASLNHPGVAHLLDGGRLADGRPYLVMEYVDGLRIDDWCDERRLDLDARLALVVQVAEALDHAHARRVVHRDLKPSNIVVTGDGVVKLLDFGIAKVLHSDAAAAPLQQTATQLFTPDYATPEQLRGEPSDVYSDVYQLGLLLYELACGQRAQQPADLSAAALERAICLDDPPLPSAAAAASPPQIAAKIGGLAPAALARRLRSDLDLIVMKALRKQPSRRYASVRDLVDDLRRWQHHRPVRARPETLRYRTARFVRRHAWAVAGVAVLFALTAAYALMATLQAREIARQRDLAQTEVRKAQQVKSLVLRLFEGADPERGAGAELSARELLDFGWQAIDAELDAQPEVQVELLTTVGETYRQLGSYDKAEPLFNRARELAQAHVQVPATARAAVLRGLGALTTTLGRFEEAEALLRQAEELFRQGGPSAQADLARTINDRGVLAQMRADYVGAEPLFRAALAQRRALFGERHRDVAETLAGLGNTLQVRGDYHAAEPFLRQSLALNRQLRPAGHPIIASSLAALAELERSLGHFAVAEALYREALADMSKSRGGEHVYTATLMNNLARVLKAQRKNDEAESLLLHALAIRRKQLGEQHPTVAMNLGDLGWVVEGAGKLDAAEGYYREALAHYAADHPWRSSAVFNLGSVLEKRGDLAGAERQYREALAAQREQYGAEHEVVGIDLRQLGVVLSKQGRKDEAQASLRQALQIFEKRLDADDPRIADALLALRGSLPDAPDSKAEALQLLRRAHAIRVKAYGSDDARTGELAAQLARVP</sequence>
<evidence type="ECO:0000256" key="5">
    <source>
        <dbReference type="PROSITE-ProRule" id="PRU00339"/>
    </source>
</evidence>
<dbReference type="InterPro" id="IPR011009">
    <property type="entry name" value="Kinase-like_dom_sf"/>
</dbReference>
<keyword evidence="7" id="KW-0472">Membrane</keyword>
<dbReference type="EMBL" id="SNZH01000007">
    <property type="protein sequence ID" value="TDR43083.1"/>
    <property type="molecule type" value="Genomic_DNA"/>
</dbReference>
<evidence type="ECO:0000256" key="6">
    <source>
        <dbReference type="PROSITE-ProRule" id="PRU10141"/>
    </source>
</evidence>
<keyword evidence="4 6" id="KW-0067">ATP-binding</keyword>
<evidence type="ECO:0000313" key="9">
    <source>
        <dbReference type="EMBL" id="TDR43083.1"/>
    </source>
</evidence>
<dbReference type="AlphaFoldDB" id="A0A4R6YW95"/>
<evidence type="ECO:0000256" key="4">
    <source>
        <dbReference type="ARBA" id="ARBA00022840"/>
    </source>
</evidence>